<organism evidence="1 2">
    <name type="scientific">Muricoccus nepalensis</name>
    <dbReference type="NCBI Taxonomy" id="1854500"/>
    <lineage>
        <taxon>Bacteria</taxon>
        <taxon>Pseudomonadati</taxon>
        <taxon>Pseudomonadota</taxon>
        <taxon>Alphaproteobacteria</taxon>
        <taxon>Acetobacterales</taxon>
        <taxon>Roseomonadaceae</taxon>
        <taxon>Muricoccus</taxon>
    </lineage>
</organism>
<sequence length="276" mass="30576">MLRREAELPRAEERLPSGVWWVDGVEAARAEAWSEVARTLGEAMRHDAPHRRALMVVPLPPGGSPVTGLDLAWLHAEPLDRVDLEVAARYAVTAAECHGTLARLRVELSVEMASARLPATRALDTLDHWMGAPDDALCDPVRFLCHARADGAEPTLAEFDLWRIHHAVLLDAIERERLVIVRANRGRWRIPYDIPENEGRPAKRVRAAELLELKHLCLQLRQSGEPLHSPLLSRLQMLREMRNALSHLEPASIAEVSALQVGTARVGSAATRPSGA</sequence>
<dbReference type="EMBL" id="RCZP01000019">
    <property type="protein sequence ID" value="TPG53111.1"/>
    <property type="molecule type" value="Genomic_DNA"/>
</dbReference>
<gene>
    <name evidence="1" type="ORF">EAH89_17475</name>
</gene>
<comment type="caution">
    <text evidence="1">The sequence shown here is derived from an EMBL/GenBank/DDBJ whole genome shotgun (WGS) entry which is preliminary data.</text>
</comment>
<dbReference type="AlphaFoldDB" id="A0A502FUL4"/>
<dbReference type="Proteomes" id="UP000317078">
    <property type="component" value="Unassembled WGS sequence"/>
</dbReference>
<reference evidence="1 2" key="1">
    <citation type="journal article" date="2019" name="Environ. Microbiol.">
        <title>Species interactions and distinct microbial communities in high Arctic permafrost affected cryosols are associated with the CH4 and CO2 gas fluxes.</title>
        <authorList>
            <person name="Altshuler I."/>
            <person name="Hamel J."/>
            <person name="Turney S."/>
            <person name="Magnuson E."/>
            <person name="Levesque R."/>
            <person name="Greer C."/>
            <person name="Whyte L.G."/>
        </authorList>
    </citation>
    <scope>NUCLEOTIDE SEQUENCE [LARGE SCALE GENOMIC DNA]</scope>
    <source>
        <strain evidence="1 2">S9.3B</strain>
    </source>
</reference>
<protein>
    <submittedName>
        <fullName evidence="1">Uncharacterized protein</fullName>
    </submittedName>
</protein>
<evidence type="ECO:0000313" key="2">
    <source>
        <dbReference type="Proteomes" id="UP000317078"/>
    </source>
</evidence>
<accession>A0A502FUL4</accession>
<evidence type="ECO:0000313" key="1">
    <source>
        <dbReference type="EMBL" id="TPG53111.1"/>
    </source>
</evidence>
<proteinExistence type="predicted"/>
<keyword evidence="2" id="KW-1185">Reference proteome</keyword>
<name>A0A502FUL4_9PROT</name>